<evidence type="ECO:0000256" key="1">
    <source>
        <dbReference type="SAM" id="SignalP"/>
    </source>
</evidence>
<dbReference type="Gene3D" id="3.40.190.10">
    <property type="entry name" value="Periplasmic binding protein-like II"/>
    <property type="match status" value="2"/>
</dbReference>
<protein>
    <submittedName>
        <fullName evidence="2">Amino acid ABC transporter substrate-binding protein</fullName>
    </submittedName>
</protein>
<evidence type="ECO:0000313" key="2">
    <source>
        <dbReference type="EMBL" id="QDF76400.1"/>
    </source>
</evidence>
<name>A0ABX5WRL4_9GAMM</name>
<feature type="chain" id="PRO_5047112613" evidence="1">
    <location>
        <begin position="20"/>
        <end position="242"/>
    </location>
</feature>
<proteinExistence type="predicted"/>
<feature type="signal peptide" evidence="1">
    <location>
        <begin position="1"/>
        <end position="19"/>
    </location>
</feature>
<gene>
    <name evidence="2" type="ORF">FGA12_15215</name>
</gene>
<dbReference type="SUPFAM" id="SSF53850">
    <property type="entry name" value="Periplasmic binding protein-like II"/>
    <property type="match status" value="1"/>
</dbReference>
<organism evidence="2 3">
    <name type="scientific">Shewanella marisflavi</name>
    <dbReference type="NCBI Taxonomy" id="260364"/>
    <lineage>
        <taxon>Bacteria</taxon>
        <taxon>Pseudomonadati</taxon>
        <taxon>Pseudomonadota</taxon>
        <taxon>Gammaproteobacteria</taxon>
        <taxon>Alteromonadales</taxon>
        <taxon>Shewanellaceae</taxon>
        <taxon>Shewanella</taxon>
    </lineage>
</organism>
<evidence type="ECO:0000313" key="3">
    <source>
        <dbReference type="Proteomes" id="UP000318758"/>
    </source>
</evidence>
<sequence>MRRLLLLSCFMLFSVKALGNHTIDKRTFAVSNTIPPYFFANGQSGIQYDRLTAALAKQHMSIDHIYLSPNKRAIRQVLSKNVDCLINAPDNLNDLYYTRSLISYQNSVFTLASKAIVIENVNDLASLSVMGFQNATQYLGSAFYDMAKGNPKYGESNSQRSQVMMLFSGRVDAIILERRIFDYYRNQLKFKLDTGLATREHPLFSQAPRKIACHDKSLAEKIDLGIAQLEQEESTGKLAPGG</sequence>
<reference evidence="2 3" key="1">
    <citation type="submission" date="2019-06" db="EMBL/GenBank/DDBJ databases">
        <title>Complete genome of Shewanella marisflavi ECSMB14101, a mussel settlement-inducing bacterium isolated from East China Sea.</title>
        <authorList>
            <person name="Yang J."/>
            <person name="Liang X."/>
            <person name="Chang R."/>
            <person name="Peng L."/>
        </authorList>
    </citation>
    <scope>NUCLEOTIDE SEQUENCE [LARGE SCALE GENOMIC DNA]</scope>
    <source>
        <strain evidence="2 3">ECSMB14101</strain>
    </source>
</reference>
<dbReference type="EMBL" id="CP041153">
    <property type="protein sequence ID" value="QDF76400.1"/>
    <property type="molecule type" value="Genomic_DNA"/>
</dbReference>
<accession>A0ABX5WRL4</accession>
<keyword evidence="3" id="KW-1185">Reference proteome</keyword>
<dbReference type="Proteomes" id="UP000318758">
    <property type="component" value="Chromosome"/>
</dbReference>
<keyword evidence="1" id="KW-0732">Signal</keyword>